<name>A0ABN1Q5Y8_9ACTN</name>
<keyword evidence="2" id="KW-1185">Reference proteome</keyword>
<organism evidence="1 2">
    <name type="scientific">Actinocorallia libanotica</name>
    <dbReference type="NCBI Taxonomy" id="46162"/>
    <lineage>
        <taxon>Bacteria</taxon>
        <taxon>Bacillati</taxon>
        <taxon>Actinomycetota</taxon>
        <taxon>Actinomycetes</taxon>
        <taxon>Streptosporangiales</taxon>
        <taxon>Thermomonosporaceae</taxon>
        <taxon>Actinocorallia</taxon>
    </lineage>
</organism>
<reference evidence="1 2" key="1">
    <citation type="journal article" date="2019" name="Int. J. Syst. Evol. Microbiol.">
        <title>The Global Catalogue of Microorganisms (GCM) 10K type strain sequencing project: providing services to taxonomists for standard genome sequencing and annotation.</title>
        <authorList>
            <consortium name="The Broad Institute Genomics Platform"/>
            <consortium name="The Broad Institute Genome Sequencing Center for Infectious Disease"/>
            <person name="Wu L."/>
            <person name="Ma J."/>
        </authorList>
    </citation>
    <scope>NUCLEOTIDE SEQUENCE [LARGE SCALE GENOMIC DNA]</scope>
    <source>
        <strain evidence="1 2">JCM 10696</strain>
    </source>
</reference>
<dbReference type="RefSeq" id="WP_344236262.1">
    <property type="nucleotide sequence ID" value="NZ_BAAAHH010000001.1"/>
</dbReference>
<comment type="caution">
    <text evidence="1">The sequence shown here is derived from an EMBL/GenBank/DDBJ whole genome shotgun (WGS) entry which is preliminary data.</text>
</comment>
<accession>A0ABN1Q5Y8</accession>
<dbReference type="Proteomes" id="UP001500665">
    <property type="component" value="Unassembled WGS sequence"/>
</dbReference>
<protein>
    <submittedName>
        <fullName evidence="1">Uncharacterized protein</fullName>
    </submittedName>
</protein>
<gene>
    <name evidence="1" type="ORF">GCM10009550_05380</name>
</gene>
<sequence length="82" mass="8536">MFDGLIRTLVPVAAGVLIARAAAYGLELPEAPVTDLLTVLVTGVYYALARLLERRAPRLGRALVSAGLTSRTPVYTAGDGGP</sequence>
<proteinExistence type="predicted"/>
<dbReference type="EMBL" id="BAAAHH010000001">
    <property type="protein sequence ID" value="GAA0938046.1"/>
    <property type="molecule type" value="Genomic_DNA"/>
</dbReference>
<evidence type="ECO:0000313" key="1">
    <source>
        <dbReference type="EMBL" id="GAA0938046.1"/>
    </source>
</evidence>
<evidence type="ECO:0000313" key="2">
    <source>
        <dbReference type="Proteomes" id="UP001500665"/>
    </source>
</evidence>